<gene>
    <name evidence="1" type="ORF">K6L26_04385</name>
</gene>
<keyword evidence="2" id="KW-1185">Reference proteome</keyword>
<sequence>MQIDEDVLREMKSAVFNGGISPARSYVEFFAEAMRWPVSAFAPRTLSGISHEVTWLKGNVIGRATCSTADEAPEVKAVVHPLASVTRVDIGSTVRDDGLSPDITRSLIVYFVDGESLTIDLATFSAWVQRDQADAFIDAVLDWVGRSSAAE</sequence>
<accession>A0ACD1FIQ3</accession>
<evidence type="ECO:0000313" key="2">
    <source>
        <dbReference type="Proteomes" id="UP000825598"/>
    </source>
</evidence>
<dbReference type="EMBL" id="CP081673">
    <property type="protein sequence ID" value="QZH66927.1"/>
    <property type="molecule type" value="Genomic_DNA"/>
</dbReference>
<evidence type="ECO:0000313" key="1">
    <source>
        <dbReference type="EMBL" id="QZH66927.1"/>
    </source>
</evidence>
<protein>
    <submittedName>
        <fullName evidence="1">Uncharacterized protein</fullName>
    </submittedName>
</protein>
<proteinExistence type="predicted"/>
<reference evidence="1" key="1">
    <citation type="submission" date="2021-07" db="EMBL/GenBank/DDBJ databases">
        <title>Complete Genome Sequences of Mycobacterium farcinogenes Isolated from Clinical Specimens from Patients in Thailand.</title>
        <authorList>
            <person name="Sodsai P."/>
        </authorList>
    </citation>
    <scope>NUCLEOTIDE SEQUENCE</scope>
    <source>
        <strain evidence="1">BKK/CU-MFGFA-001</strain>
    </source>
</reference>
<organism evidence="1 2">
    <name type="scientific">Mycolicibacterium farcinogenes</name>
    <name type="common">Mycobacterium farcinogenes</name>
    <dbReference type="NCBI Taxonomy" id="1802"/>
    <lineage>
        <taxon>Bacteria</taxon>
        <taxon>Bacillati</taxon>
        <taxon>Actinomycetota</taxon>
        <taxon>Actinomycetes</taxon>
        <taxon>Mycobacteriales</taxon>
        <taxon>Mycobacteriaceae</taxon>
        <taxon>Mycolicibacterium</taxon>
    </lineage>
</organism>
<name>A0ACD1FIQ3_MYCFR</name>
<dbReference type="Proteomes" id="UP000825598">
    <property type="component" value="Chromosome"/>
</dbReference>